<keyword evidence="2" id="KW-1185">Reference proteome</keyword>
<comment type="caution">
    <text evidence="1">The sequence shown here is derived from an EMBL/GenBank/DDBJ whole genome shotgun (WGS) entry which is preliminary data.</text>
</comment>
<reference evidence="1 2" key="1">
    <citation type="journal article" date="2024" name="BMC Genomics">
        <title>De novo assembly and annotation of Popillia japonica's genome with initial clues to its potential as an invasive pest.</title>
        <authorList>
            <person name="Cucini C."/>
            <person name="Boschi S."/>
            <person name="Funari R."/>
            <person name="Cardaioli E."/>
            <person name="Iannotti N."/>
            <person name="Marturano G."/>
            <person name="Paoli F."/>
            <person name="Bruttini M."/>
            <person name="Carapelli A."/>
            <person name="Frati F."/>
            <person name="Nardi F."/>
        </authorList>
    </citation>
    <scope>NUCLEOTIDE SEQUENCE [LARGE SCALE GENOMIC DNA]</scope>
    <source>
        <strain evidence="1">DMR45628</strain>
    </source>
</reference>
<proteinExistence type="predicted"/>
<protein>
    <submittedName>
        <fullName evidence="1">Uncharacterized protein</fullName>
    </submittedName>
</protein>
<organism evidence="1 2">
    <name type="scientific">Popillia japonica</name>
    <name type="common">Japanese beetle</name>
    <dbReference type="NCBI Taxonomy" id="7064"/>
    <lineage>
        <taxon>Eukaryota</taxon>
        <taxon>Metazoa</taxon>
        <taxon>Ecdysozoa</taxon>
        <taxon>Arthropoda</taxon>
        <taxon>Hexapoda</taxon>
        <taxon>Insecta</taxon>
        <taxon>Pterygota</taxon>
        <taxon>Neoptera</taxon>
        <taxon>Endopterygota</taxon>
        <taxon>Coleoptera</taxon>
        <taxon>Polyphaga</taxon>
        <taxon>Scarabaeiformia</taxon>
        <taxon>Scarabaeidae</taxon>
        <taxon>Rutelinae</taxon>
        <taxon>Popillia</taxon>
    </lineage>
</organism>
<sequence length="104" mass="11950">MEEIALSENDPDFNASISPDLHNVEDTLELENMGEFEIRESSKEIQTTLDAAANNGTSDNKENWLVKSFVIIKFTINKRDRYYIAKVEELLENSITINTLRKKV</sequence>
<dbReference type="AlphaFoldDB" id="A0AAW1HTD9"/>
<evidence type="ECO:0000313" key="1">
    <source>
        <dbReference type="EMBL" id="KAK9679712.1"/>
    </source>
</evidence>
<accession>A0AAW1HTD9</accession>
<name>A0AAW1HTD9_POPJA</name>
<dbReference type="EMBL" id="JASPKY010000988">
    <property type="protein sequence ID" value="KAK9679712.1"/>
    <property type="molecule type" value="Genomic_DNA"/>
</dbReference>
<evidence type="ECO:0000313" key="2">
    <source>
        <dbReference type="Proteomes" id="UP001458880"/>
    </source>
</evidence>
<gene>
    <name evidence="1" type="ORF">QE152_g39785</name>
</gene>
<dbReference type="Proteomes" id="UP001458880">
    <property type="component" value="Unassembled WGS sequence"/>
</dbReference>